<sequence length="245" mass="25901">MTRVLVVQHEDDCPPALVGAWLEGVGCVLDVRRPYAGDPLPAGLDDHDALLVLGGPMGADDEADHAWLAPTKDLVRLALRDEVALLGICLGHQIITSAMGGAIGRNPLGRQVGLLPVAWTEAASDDELVGLLGSGRRGLHWNDDIALTLPPGAVVLATAPAGEPQVVRFGRRAWGVQHHPEVDEVVVGLWVQWSDEHESDDGGPGRAADSAALLGELRGARSELDEAWRPLAESFARVARGSHPA</sequence>
<protein>
    <submittedName>
        <fullName evidence="2">Unannotated protein</fullName>
    </submittedName>
</protein>
<accession>A0A6J6S5X8</accession>
<dbReference type="Gene3D" id="3.40.50.880">
    <property type="match status" value="1"/>
</dbReference>
<dbReference type="GO" id="GO:0005829">
    <property type="term" value="C:cytosol"/>
    <property type="evidence" value="ECO:0007669"/>
    <property type="project" value="TreeGrafter"/>
</dbReference>
<dbReference type="InterPro" id="IPR029062">
    <property type="entry name" value="Class_I_gatase-like"/>
</dbReference>
<dbReference type="SUPFAM" id="SSF52317">
    <property type="entry name" value="Class I glutamine amidotransferase-like"/>
    <property type="match status" value="1"/>
</dbReference>
<proteinExistence type="predicted"/>
<name>A0A6J6S5X8_9ZZZZ</name>
<evidence type="ECO:0000259" key="1">
    <source>
        <dbReference type="Pfam" id="PF00117"/>
    </source>
</evidence>
<dbReference type="AlphaFoldDB" id="A0A6J6S5X8"/>
<dbReference type="PANTHER" id="PTHR42695:SF5">
    <property type="entry name" value="GLUTAMINE AMIDOTRANSFERASE YLR126C-RELATED"/>
    <property type="match status" value="1"/>
</dbReference>
<evidence type="ECO:0000313" key="2">
    <source>
        <dbReference type="EMBL" id="CAB4730122.1"/>
    </source>
</evidence>
<dbReference type="PANTHER" id="PTHR42695">
    <property type="entry name" value="GLUTAMINE AMIDOTRANSFERASE YLR126C-RELATED"/>
    <property type="match status" value="1"/>
</dbReference>
<dbReference type="CDD" id="cd01741">
    <property type="entry name" value="GATase1_1"/>
    <property type="match status" value="1"/>
</dbReference>
<dbReference type="EMBL" id="CAEZXR010000381">
    <property type="protein sequence ID" value="CAB4730122.1"/>
    <property type="molecule type" value="Genomic_DNA"/>
</dbReference>
<dbReference type="Pfam" id="PF00117">
    <property type="entry name" value="GATase"/>
    <property type="match status" value="1"/>
</dbReference>
<dbReference type="InterPro" id="IPR017926">
    <property type="entry name" value="GATASE"/>
</dbReference>
<reference evidence="2" key="1">
    <citation type="submission" date="2020-05" db="EMBL/GenBank/DDBJ databases">
        <authorList>
            <person name="Chiriac C."/>
            <person name="Salcher M."/>
            <person name="Ghai R."/>
            <person name="Kavagutti S V."/>
        </authorList>
    </citation>
    <scope>NUCLEOTIDE SEQUENCE</scope>
</reference>
<dbReference type="InterPro" id="IPR044992">
    <property type="entry name" value="ChyE-like"/>
</dbReference>
<gene>
    <name evidence="2" type="ORF">UFOPK2579_02522</name>
</gene>
<dbReference type="PROSITE" id="PS51273">
    <property type="entry name" value="GATASE_TYPE_1"/>
    <property type="match status" value="1"/>
</dbReference>
<feature type="domain" description="Glutamine amidotransferase" evidence="1">
    <location>
        <begin position="45"/>
        <end position="182"/>
    </location>
</feature>
<organism evidence="2">
    <name type="scientific">freshwater metagenome</name>
    <dbReference type="NCBI Taxonomy" id="449393"/>
    <lineage>
        <taxon>unclassified sequences</taxon>
        <taxon>metagenomes</taxon>
        <taxon>ecological metagenomes</taxon>
    </lineage>
</organism>